<dbReference type="Gene3D" id="2.30.110.10">
    <property type="entry name" value="Electron Transport, Fmn-binding Protein, Chain A"/>
    <property type="match status" value="1"/>
</dbReference>
<dbReference type="RefSeq" id="WP_133869110.1">
    <property type="nucleotide sequence ID" value="NZ_SOAU01000001.1"/>
</dbReference>
<protein>
    <submittedName>
        <fullName evidence="1">Nitroimidazol reductase NimA-like FMN-containing flavoprotein (Pyridoxamine 5'-phosphate oxidase superfamily)</fullName>
    </submittedName>
</protein>
<dbReference type="Proteomes" id="UP000294558">
    <property type="component" value="Unassembled WGS sequence"/>
</dbReference>
<accession>A0A4R7I039</accession>
<dbReference type="AlphaFoldDB" id="A0A4R7I039"/>
<dbReference type="EMBL" id="SOAU01000001">
    <property type="protein sequence ID" value="TDT16771.1"/>
    <property type="molecule type" value="Genomic_DNA"/>
</dbReference>
<dbReference type="InterPro" id="IPR024747">
    <property type="entry name" value="Pyridox_Oxase-rel"/>
</dbReference>
<dbReference type="InterPro" id="IPR012349">
    <property type="entry name" value="Split_barrel_FMN-bd"/>
</dbReference>
<gene>
    <name evidence="1" type="ORF">BDK89_2368</name>
</gene>
<dbReference type="Pfam" id="PF12900">
    <property type="entry name" value="Pyridox_ox_2"/>
    <property type="match status" value="1"/>
</dbReference>
<dbReference type="OrthoDB" id="7062584at2"/>
<comment type="caution">
    <text evidence="1">The sequence shown here is derived from an EMBL/GenBank/DDBJ whole genome shotgun (WGS) entry which is preliminary data.</text>
</comment>
<reference evidence="1 2" key="1">
    <citation type="submission" date="2019-03" db="EMBL/GenBank/DDBJ databases">
        <title>Sequencing the genomes of 1000 actinobacteria strains.</title>
        <authorList>
            <person name="Klenk H.-P."/>
        </authorList>
    </citation>
    <scope>NUCLEOTIDE SEQUENCE [LARGE SCALE GENOMIC DNA]</scope>
    <source>
        <strain evidence="1 2">DSM 18936</strain>
    </source>
</reference>
<name>A0A4R7I039_9ACTN</name>
<keyword evidence="2" id="KW-1185">Reference proteome</keyword>
<evidence type="ECO:0000313" key="1">
    <source>
        <dbReference type="EMBL" id="TDT16771.1"/>
    </source>
</evidence>
<proteinExistence type="predicted"/>
<organism evidence="1 2">
    <name type="scientific">Ilumatobacter fluminis</name>
    <dbReference type="NCBI Taxonomy" id="467091"/>
    <lineage>
        <taxon>Bacteria</taxon>
        <taxon>Bacillati</taxon>
        <taxon>Actinomycetota</taxon>
        <taxon>Acidimicrobiia</taxon>
        <taxon>Acidimicrobiales</taxon>
        <taxon>Ilumatobacteraceae</taxon>
        <taxon>Ilumatobacter</taxon>
    </lineage>
</organism>
<evidence type="ECO:0000313" key="2">
    <source>
        <dbReference type="Proteomes" id="UP000294558"/>
    </source>
</evidence>
<dbReference type="SUPFAM" id="SSF50475">
    <property type="entry name" value="FMN-binding split barrel"/>
    <property type="match status" value="1"/>
</dbReference>
<sequence length="147" mass="16102">MNGAIETHSDQIRELTESECWTLMRSADVGRLAVAIGDHPDIFPVNHFVDGNSILFRSAAGTKLAAAVLGRSVAFEVDGYDATDGEAWSVVVKGTARLIENMFEYLEAEELPLFPWHLGPKPNIVRIDPDDITGRRFFAAGRQTGAD</sequence>